<reference evidence="1 2" key="1">
    <citation type="journal article" date="2018" name="Front. Plant Sci.">
        <title>Red Clover (Trifolium pratense) and Zigzag Clover (T. medium) - A Picture of Genomic Similarities and Differences.</title>
        <authorList>
            <person name="Dluhosova J."/>
            <person name="Istvanek J."/>
            <person name="Nedelnik J."/>
            <person name="Repkova J."/>
        </authorList>
    </citation>
    <scope>NUCLEOTIDE SEQUENCE [LARGE SCALE GENOMIC DNA]</scope>
    <source>
        <strain evidence="2">cv. 10/8</strain>
        <tissue evidence="1">Leaf</tissue>
    </source>
</reference>
<dbReference type="EMBL" id="LXQA010077928">
    <property type="protein sequence ID" value="MCI10866.1"/>
    <property type="molecule type" value="Genomic_DNA"/>
</dbReference>
<accession>A0A392PHT4</accession>
<dbReference type="AlphaFoldDB" id="A0A392PHT4"/>
<name>A0A392PHT4_9FABA</name>
<proteinExistence type="predicted"/>
<comment type="caution">
    <text evidence="1">The sequence shown here is derived from an EMBL/GenBank/DDBJ whole genome shotgun (WGS) entry which is preliminary data.</text>
</comment>
<sequence>MDDIIIPSNLLHQILEQLTDNSVQADEPVNLVHRQTLNSIQFRRKTKPLKPIFNKPYPLIIDFEPNLELLKNQIYNDFRSLSSMEEDFLIFPSDVNAEGSDILMIEASEQMALDKGKKIMDSEPPAYVLKLQEDFDSQKVKHEALEVKFDNMAETQKVMQSKQDTMDSKLDTTLALLSKKP</sequence>
<organism evidence="1 2">
    <name type="scientific">Trifolium medium</name>
    <dbReference type="NCBI Taxonomy" id="97028"/>
    <lineage>
        <taxon>Eukaryota</taxon>
        <taxon>Viridiplantae</taxon>
        <taxon>Streptophyta</taxon>
        <taxon>Embryophyta</taxon>
        <taxon>Tracheophyta</taxon>
        <taxon>Spermatophyta</taxon>
        <taxon>Magnoliopsida</taxon>
        <taxon>eudicotyledons</taxon>
        <taxon>Gunneridae</taxon>
        <taxon>Pentapetalae</taxon>
        <taxon>rosids</taxon>
        <taxon>fabids</taxon>
        <taxon>Fabales</taxon>
        <taxon>Fabaceae</taxon>
        <taxon>Papilionoideae</taxon>
        <taxon>50 kb inversion clade</taxon>
        <taxon>NPAAA clade</taxon>
        <taxon>Hologalegina</taxon>
        <taxon>IRL clade</taxon>
        <taxon>Trifolieae</taxon>
        <taxon>Trifolium</taxon>
    </lineage>
</organism>
<keyword evidence="2" id="KW-1185">Reference proteome</keyword>
<dbReference type="Proteomes" id="UP000265520">
    <property type="component" value="Unassembled WGS sequence"/>
</dbReference>
<evidence type="ECO:0000313" key="1">
    <source>
        <dbReference type="EMBL" id="MCI10866.1"/>
    </source>
</evidence>
<protein>
    <submittedName>
        <fullName evidence="1">Uncharacterized protein</fullName>
    </submittedName>
</protein>
<evidence type="ECO:0000313" key="2">
    <source>
        <dbReference type="Proteomes" id="UP000265520"/>
    </source>
</evidence>